<reference evidence="3" key="1">
    <citation type="submission" date="2022-07" db="EMBL/GenBank/DDBJ databases">
        <title>Genome Sequence of Physisporinus lineatus.</title>
        <authorList>
            <person name="Buettner E."/>
        </authorList>
    </citation>
    <scope>NUCLEOTIDE SEQUENCE</scope>
    <source>
        <strain evidence="3">VT162</strain>
    </source>
</reference>
<dbReference type="InterPro" id="IPR045340">
    <property type="entry name" value="DUF6533"/>
</dbReference>
<dbReference type="EMBL" id="JANAWD010000450">
    <property type="protein sequence ID" value="KAJ3479272.1"/>
    <property type="molecule type" value="Genomic_DNA"/>
</dbReference>
<protein>
    <recommendedName>
        <fullName evidence="2">DUF6533 domain-containing protein</fullName>
    </recommendedName>
</protein>
<comment type="caution">
    <text evidence="3">The sequence shown here is derived from an EMBL/GenBank/DDBJ whole genome shotgun (WGS) entry which is preliminary data.</text>
</comment>
<keyword evidence="1" id="KW-0812">Transmembrane</keyword>
<dbReference type="Proteomes" id="UP001212997">
    <property type="component" value="Unassembled WGS sequence"/>
</dbReference>
<organism evidence="3 4">
    <name type="scientific">Meripilus lineatus</name>
    <dbReference type="NCBI Taxonomy" id="2056292"/>
    <lineage>
        <taxon>Eukaryota</taxon>
        <taxon>Fungi</taxon>
        <taxon>Dikarya</taxon>
        <taxon>Basidiomycota</taxon>
        <taxon>Agaricomycotina</taxon>
        <taxon>Agaricomycetes</taxon>
        <taxon>Polyporales</taxon>
        <taxon>Meripilaceae</taxon>
        <taxon>Meripilus</taxon>
    </lineage>
</organism>
<keyword evidence="1" id="KW-0472">Membrane</keyword>
<accession>A0AAD5UY76</accession>
<feature type="transmembrane region" description="Helical" evidence="1">
    <location>
        <begin position="115"/>
        <end position="135"/>
    </location>
</feature>
<evidence type="ECO:0000313" key="3">
    <source>
        <dbReference type="EMBL" id="KAJ3479272.1"/>
    </source>
</evidence>
<sequence length="405" mass="44727">MDSISIRADQPLGVNHSGGYGKAPMSRNFYVAGTCATDVVSGITLTLMPMLDSEYNIINTLLVYDTFCTIEEESEFIWRRKLSISSVLYLAIRTSTLLNAVVTVTGALAPTTTTYLLSVISLVVALIAIAGFNVLRIWALWERHWAPVLVLFPLAMLPACINAYVHAYVFAFVVNPVPLPLGMCNPQLALDESILISILYVTKLGADSRSSAGALSRGCSLATDFLTLLLTMVRTYSIRKTTTRVNGKTDLLTLIIRDGSIYFGANLIINVAAVITNYMFVNISSPATQFSTALSSILFSRFILNIRGLHYDRYEYHSLPHFSSNFSARVASKIGAPLESYHFRLSIPQFADDPMSRHEIFSPEMGASETQDRHSFSSSRYDKSIQPDLLSLTSGLRLVKQRFGV</sequence>
<evidence type="ECO:0000256" key="1">
    <source>
        <dbReference type="SAM" id="Phobius"/>
    </source>
</evidence>
<feature type="transmembrane region" description="Helical" evidence="1">
    <location>
        <begin position="147"/>
        <end position="173"/>
    </location>
</feature>
<proteinExistence type="predicted"/>
<evidence type="ECO:0000313" key="4">
    <source>
        <dbReference type="Proteomes" id="UP001212997"/>
    </source>
</evidence>
<name>A0AAD5UY76_9APHY</name>
<dbReference type="AlphaFoldDB" id="A0AAD5UY76"/>
<gene>
    <name evidence="3" type="ORF">NLI96_g9180</name>
</gene>
<feature type="domain" description="DUF6533" evidence="2">
    <location>
        <begin position="60"/>
        <end position="98"/>
    </location>
</feature>
<feature type="transmembrane region" description="Helical" evidence="1">
    <location>
        <begin position="261"/>
        <end position="281"/>
    </location>
</feature>
<evidence type="ECO:0000259" key="2">
    <source>
        <dbReference type="Pfam" id="PF20151"/>
    </source>
</evidence>
<keyword evidence="1" id="KW-1133">Transmembrane helix</keyword>
<feature type="transmembrane region" description="Helical" evidence="1">
    <location>
        <begin position="87"/>
        <end position="109"/>
    </location>
</feature>
<dbReference type="Pfam" id="PF20151">
    <property type="entry name" value="DUF6533"/>
    <property type="match status" value="1"/>
</dbReference>
<keyword evidence="4" id="KW-1185">Reference proteome</keyword>
<feature type="transmembrane region" description="Helical" evidence="1">
    <location>
        <begin position="214"/>
        <end position="233"/>
    </location>
</feature>